<keyword evidence="6" id="KW-0808">Transferase</keyword>
<dbReference type="SMART" id="SM00304">
    <property type="entry name" value="HAMP"/>
    <property type="match status" value="1"/>
</dbReference>
<evidence type="ECO:0000313" key="17">
    <source>
        <dbReference type="EMBL" id="EWM54242.1"/>
    </source>
</evidence>
<name>W7V0G6_RUMFL</name>
<evidence type="ECO:0000256" key="5">
    <source>
        <dbReference type="ARBA" id="ARBA00022553"/>
    </source>
</evidence>
<dbReference type="Gene3D" id="3.30.565.10">
    <property type="entry name" value="Histidine kinase-like ATPase, C-terminal domain"/>
    <property type="match status" value="1"/>
</dbReference>
<evidence type="ECO:0000259" key="16">
    <source>
        <dbReference type="PROSITE" id="PS50885"/>
    </source>
</evidence>
<dbReference type="GO" id="GO:0005524">
    <property type="term" value="F:ATP binding"/>
    <property type="evidence" value="ECO:0007669"/>
    <property type="project" value="UniProtKB-KW"/>
</dbReference>
<evidence type="ECO:0000256" key="1">
    <source>
        <dbReference type="ARBA" id="ARBA00000085"/>
    </source>
</evidence>
<dbReference type="PANTHER" id="PTHR45528">
    <property type="entry name" value="SENSOR HISTIDINE KINASE CPXA"/>
    <property type="match status" value="1"/>
</dbReference>
<feature type="transmembrane region" description="Helical" evidence="14">
    <location>
        <begin position="134"/>
        <end position="153"/>
    </location>
</feature>
<dbReference type="PRINTS" id="PR00344">
    <property type="entry name" value="BCTRLSENSOR"/>
</dbReference>
<feature type="transmembrane region" description="Helical" evidence="14">
    <location>
        <begin position="6"/>
        <end position="25"/>
    </location>
</feature>
<evidence type="ECO:0000256" key="8">
    <source>
        <dbReference type="ARBA" id="ARBA00022741"/>
    </source>
</evidence>
<dbReference type="CDD" id="cd00082">
    <property type="entry name" value="HisKA"/>
    <property type="match status" value="1"/>
</dbReference>
<dbReference type="GO" id="GO:0000155">
    <property type="term" value="F:phosphorelay sensor kinase activity"/>
    <property type="evidence" value="ECO:0007669"/>
    <property type="project" value="InterPro"/>
</dbReference>
<evidence type="ECO:0000256" key="11">
    <source>
        <dbReference type="ARBA" id="ARBA00022989"/>
    </source>
</evidence>
<dbReference type="Gene3D" id="1.10.287.130">
    <property type="match status" value="1"/>
</dbReference>
<dbReference type="InterPro" id="IPR036097">
    <property type="entry name" value="HisK_dim/P_sf"/>
</dbReference>
<dbReference type="PATRIC" id="fig|1341157.4.peg.904"/>
<dbReference type="InterPro" id="IPR004358">
    <property type="entry name" value="Sig_transdc_His_kin-like_C"/>
</dbReference>
<dbReference type="InterPro" id="IPR003661">
    <property type="entry name" value="HisK_dim/P_dom"/>
</dbReference>
<evidence type="ECO:0000256" key="12">
    <source>
        <dbReference type="ARBA" id="ARBA00023012"/>
    </source>
</evidence>
<sequence>MKRRFIVIYAALFLLMSALICLYILDSGGNQTMPQYTTEINRLLINMEENWSSVSAENDKLVESSEEFDYAVIDKDSRLLCYTKEGISDTVSAATGNFDIIRDIEINGDVVGKLIVHNSYAEQRHRDNVRNARMIGCMAGLMLIVSVGYFIFLRKRVVEPFGKLKGFAARVAAGDLDTPLEMDRGNIFGAFTESFDIMREELKASRKREEAAVKSRKELIAELSHDIRNPVSSIRAMVDYLSLVSADEEQKSTLAAINGKTDQIDKLVSNMFHAALEELEQLEVAPEELPTLELERIIAESDPLKKVTSADIKECVIYADKLRLEQTVGNIISNSYKYADTDITISSYFDSGFFVLEIADKGGGVPDEELEMITGKFCRGSNSTGKDGSGIGLYISRYFINQMDGEMACFNNDEGFTVSLRLRLV</sequence>
<evidence type="ECO:0000256" key="14">
    <source>
        <dbReference type="SAM" id="Phobius"/>
    </source>
</evidence>
<evidence type="ECO:0000256" key="13">
    <source>
        <dbReference type="ARBA" id="ARBA00023136"/>
    </source>
</evidence>
<keyword evidence="11 14" id="KW-1133">Transmembrane helix</keyword>
<dbReference type="Pfam" id="PF02518">
    <property type="entry name" value="HATPase_c"/>
    <property type="match status" value="1"/>
</dbReference>
<keyword evidence="7 14" id="KW-0812">Transmembrane</keyword>
<comment type="caution">
    <text evidence="17">The sequence shown here is derived from an EMBL/GenBank/DDBJ whole genome shotgun (WGS) entry which is preliminary data.</text>
</comment>
<feature type="domain" description="Histidine kinase" evidence="15">
    <location>
        <begin position="222"/>
        <end position="425"/>
    </location>
</feature>
<dbReference type="EC" id="2.7.13.3" evidence="3"/>
<dbReference type="SUPFAM" id="SSF47384">
    <property type="entry name" value="Homodimeric domain of signal transducing histidine kinase"/>
    <property type="match status" value="1"/>
</dbReference>
<dbReference type="SUPFAM" id="SSF55874">
    <property type="entry name" value="ATPase domain of HSP90 chaperone/DNA topoisomerase II/histidine kinase"/>
    <property type="match status" value="1"/>
</dbReference>
<dbReference type="OrthoDB" id="9780718at2"/>
<dbReference type="Pfam" id="PF00512">
    <property type="entry name" value="HisKA"/>
    <property type="match status" value="1"/>
</dbReference>
<keyword evidence="13 14" id="KW-0472">Membrane</keyword>
<evidence type="ECO:0000256" key="4">
    <source>
        <dbReference type="ARBA" id="ARBA00022475"/>
    </source>
</evidence>
<dbReference type="InterPro" id="IPR003594">
    <property type="entry name" value="HATPase_dom"/>
</dbReference>
<keyword evidence="10" id="KW-0067">ATP-binding</keyword>
<keyword evidence="4" id="KW-1003">Cell membrane</keyword>
<dbReference type="InterPro" id="IPR050398">
    <property type="entry name" value="HssS/ArlS-like"/>
</dbReference>
<dbReference type="SUPFAM" id="SSF158472">
    <property type="entry name" value="HAMP domain-like"/>
    <property type="match status" value="1"/>
</dbReference>
<keyword evidence="9" id="KW-0418">Kinase</keyword>
<evidence type="ECO:0000256" key="2">
    <source>
        <dbReference type="ARBA" id="ARBA00004651"/>
    </source>
</evidence>
<dbReference type="Proteomes" id="UP000019365">
    <property type="component" value="Unassembled WGS sequence"/>
</dbReference>
<dbReference type="InterPro" id="IPR036890">
    <property type="entry name" value="HATPase_C_sf"/>
</dbReference>
<dbReference type="SMART" id="SM00387">
    <property type="entry name" value="HATPase_c"/>
    <property type="match status" value="1"/>
</dbReference>
<keyword evidence="12" id="KW-0902">Two-component regulatory system</keyword>
<evidence type="ECO:0000256" key="6">
    <source>
        <dbReference type="ARBA" id="ARBA00022679"/>
    </source>
</evidence>
<reference evidence="17 18" key="1">
    <citation type="journal article" date="2014" name="PLoS ONE">
        <title>Rumen cellulosomics: divergent fiber-degrading strategies revealed by comparative genome-wide analysis of six ruminococcal strains.</title>
        <authorList>
            <person name="Dassa B."/>
            <person name="Borovok I."/>
            <person name="Ruimy-Israeli V."/>
            <person name="Lamed R."/>
            <person name="Flint H.J."/>
            <person name="Duncan S.H."/>
            <person name="Henrissat B."/>
            <person name="Coutinho P."/>
            <person name="Morrison M."/>
            <person name="Mosoni P."/>
            <person name="Yeoman C.J."/>
            <person name="White B.A."/>
            <person name="Bayer E.A."/>
        </authorList>
    </citation>
    <scope>NUCLEOTIDE SEQUENCE [LARGE SCALE GENOMIC DNA]</scope>
    <source>
        <strain evidence="17 18">007c</strain>
    </source>
</reference>
<evidence type="ECO:0000256" key="10">
    <source>
        <dbReference type="ARBA" id="ARBA00022840"/>
    </source>
</evidence>
<dbReference type="CDD" id="cd06225">
    <property type="entry name" value="HAMP"/>
    <property type="match status" value="1"/>
</dbReference>
<dbReference type="InterPro" id="IPR003660">
    <property type="entry name" value="HAMP_dom"/>
</dbReference>
<dbReference type="AlphaFoldDB" id="W7V0G6"/>
<evidence type="ECO:0000259" key="15">
    <source>
        <dbReference type="PROSITE" id="PS50109"/>
    </source>
</evidence>
<comment type="subcellular location">
    <subcellularLocation>
        <location evidence="2">Cell membrane</location>
        <topology evidence="2">Multi-pass membrane protein</topology>
    </subcellularLocation>
</comment>
<gene>
    <name evidence="17" type="ORF">RF007C_11570</name>
</gene>
<dbReference type="EMBL" id="ATAX01000016">
    <property type="protein sequence ID" value="EWM54242.1"/>
    <property type="molecule type" value="Genomic_DNA"/>
</dbReference>
<dbReference type="PROSITE" id="PS50885">
    <property type="entry name" value="HAMP"/>
    <property type="match status" value="1"/>
</dbReference>
<organism evidence="17 18">
    <name type="scientific">Ruminococcus flavefaciens 007c</name>
    <dbReference type="NCBI Taxonomy" id="1341157"/>
    <lineage>
        <taxon>Bacteria</taxon>
        <taxon>Bacillati</taxon>
        <taxon>Bacillota</taxon>
        <taxon>Clostridia</taxon>
        <taxon>Eubacteriales</taxon>
        <taxon>Oscillospiraceae</taxon>
        <taxon>Ruminococcus</taxon>
    </lineage>
</organism>
<dbReference type="GO" id="GO:0005886">
    <property type="term" value="C:plasma membrane"/>
    <property type="evidence" value="ECO:0007669"/>
    <property type="project" value="UniProtKB-SubCell"/>
</dbReference>
<keyword evidence="5" id="KW-0597">Phosphoprotein</keyword>
<evidence type="ECO:0000256" key="7">
    <source>
        <dbReference type="ARBA" id="ARBA00022692"/>
    </source>
</evidence>
<dbReference type="SMART" id="SM00388">
    <property type="entry name" value="HisKA"/>
    <property type="match status" value="1"/>
</dbReference>
<keyword evidence="18" id="KW-1185">Reference proteome</keyword>
<dbReference type="PROSITE" id="PS50109">
    <property type="entry name" value="HIS_KIN"/>
    <property type="match status" value="1"/>
</dbReference>
<comment type="catalytic activity">
    <reaction evidence="1">
        <text>ATP + protein L-histidine = ADP + protein N-phospho-L-histidine.</text>
        <dbReference type="EC" id="2.7.13.3"/>
    </reaction>
</comment>
<feature type="domain" description="HAMP" evidence="16">
    <location>
        <begin position="155"/>
        <end position="207"/>
    </location>
</feature>
<keyword evidence="8" id="KW-0547">Nucleotide-binding</keyword>
<dbReference type="PANTHER" id="PTHR45528:SF1">
    <property type="entry name" value="SENSOR HISTIDINE KINASE CPXA"/>
    <property type="match status" value="1"/>
</dbReference>
<evidence type="ECO:0000313" key="18">
    <source>
        <dbReference type="Proteomes" id="UP000019365"/>
    </source>
</evidence>
<evidence type="ECO:0000256" key="9">
    <source>
        <dbReference type="ARBA" id="ARBA00022777"/>
    </source>
</evidence>
<dbReference type="InterPro" id="IPR005467">
    <property type="entry name" value="His_kinase_dom"/>
</dbReference>
<evidence type="ECO:0000256" key="3">
    <source>
        <dbReference type="ARBA" id="ARBA00012438"/>
    </source>
</evidence>
<dbReference type="Gene3D" id="6.10.340.10">
    <property type="match status" value="1"/>
</dbReference>
<accession>W7V0G6</accession>
<proteinExistence type="predicted"/>
<protein>
    <recommendedName>
        <fullName evidence="3">histidine kinase</fullName>
        <ecNumber evidence="3">2.7.13.3</ecNumber>
    </recommendedName>
</protein>
<dbReference type="eggNOG" id="COG2205">
    <property type="taxonomic scope" value="Bacteria"/>
</dbReference>